<gene>
    <name evidence="18" type="primary">atpA_1</name>
    <name evidence="14" type="synonym">atpA</name>
    <name evidence="18" type="ORF">Poly41_28260</name>
</gene>
<keyword evidence="11 14" id="KW-0139">CF(1)</keyword>
<keyword evidence="14" id="KW-1003">Cell membrane</keyword>
<dbReference type="RefSeq" id="WP_146526673.1">
    <property type="nucleotide sequence ID" value="NZ_SJPV01000004.1"/>
</dbReference>
<evidence type="ECO:0000256" key="11">
    <source>
        <dbReference type="ARBA" id="ARBA00023196"/>
    </source>
</evidence>
<dbReference type="GO" id="GO:0005524">
    <property type="term" value="F:ATP binding"/>
    <property type="evidence" value="ECO:0007669"/>
    <property type="project" value="UniProtKB-UniRule"/>
</dbReference>
<keyword evidence="9 14" id="KW-0406">Ion transport</keyword>
<dbReference type="GO" id="GO:0045259">
    <property type="term" value="C:proton-transporting ATP synthase complex"/>
    <property type="evidence" value="ECO:0007669"/>
    <property type="project" value="UniProtKB-KW"/>
</dbReference>
<dbReference type="CDD" id="cd18116">
    <property type="entry name" value="ATP-synt_F1_alpha_N"/>
    <property type="match status" value="1"/>
</dbReference>
<comment type="subcellular location">
    <subcellularLocation>
        <location evidence="14">Cell membrane</location>
        <topology evidence="14">Peripheral membrane protein</topology>
    </subcellularLocation>
    <subcellularLocation>
        <location evidence="2">Membrane</location>
    </subcellularLocation>
</comment>
<dbReference type="NCBIfam" id="NF009884">
    <property type="entry name" value="PRK13343.1"/>
    <property type="match status" value="1"/>
</dbReference>
<evidence type="ECO:0000256" key="5">
    <source>
        <dbReference type="ARBA" id="ARBA00022741"/>
    </source>
</evidence>
<dbReference type="InterPro" id="IPR033732">
    <property type="entry name" value="ATP_synth_F1_a_nt-bd_dom"/>
</dbReference>
<dbReference type="Gene3D" id="1.20.150.20">
    <property type="entry name" value="ATP synthase alpha/beta chain, C-terminal domain"/>
    <property type="match status" value="1"/>
</dbReference>
<evidence type="ECO:0000256" key="2">
    <source>
        <dbReference type="ARBA" id="ARBA00004370"/>
    </source>
</evidence>
<dbReference type="FunFam" id="3.40.50.300:FF:000002">
    <property type="entry name" value="ATP synthase subunit alpha"/>
    <property type="match status" value="1"/>
</dbReference>
<evidence type="ECO:0000256" key="6">
    <source>
        <dbReference type="ARBA" id="ARBA00022781"/>
    </source>
</evidence>
<comment type="catalytic activity">
    <reaction evidence="14">
        <text>ATP + H2O + 4 H(+)(in) = ADP + phosphate + 5 H(+)(out)</text>
        <dbReference type="Rhea" id="RHEA:57720"/>
        <dbReference type="ChEBI" id="CHEBI:15377"/>
        <dbReference type="ChEBI" id="CHEBI:15378"/>
        <dbReference type="ChEBI" id="CHEBI:30616"/>
        <dbReference type="ChEBI" id="CHEBI:43474"/>
        <dbReference type="ChEBI" id="CHEBI:456216"/>
        <dbReference type="EC" id="7.1.2.2"/>
    </reaction>
</comment>
<feature type="site" description="Required for activity" evidence="14">
    <location>
        <position position="367"/>
    </location>
</feature>
<keyword evidence="19" id="KW-1185">Reference proteome</keyword>
<evidence type="ECO:0000259" key="15">
    <source>
        <dbReference type="Pfam" id="PF00006"/>
    </source>
</evidence>
<dbReference type="InterPro" id="IPR027417">
    <property type="entry name" value="P-loop_NTPase"/>
</dbReference>
<dbReference type="PANTHER" id="PTHR48082:SF2">
    <property type="entry name" value="ATP SYNTHASE SUBUNIT ALPHA, MITOCHONDRIAL"/>
    <property type="match status" value="1"/>
</dbReference>
<keyword evidence="4 14" id="KW-0813">Transport</keyword>
<organism evidence="18 19">
    <name type="scientific">Novipirellula artificiosorum</name>
    <dbReference type="NCBI Taxonomy" id="2528016"/>
    <lineage>
        <taxon>Bacteria</taxon>
        <taxon>Pseudomonadati</taxon>
        <taxon>Planctomycetota</taxon>
        <taxon>Planctomycetia</taxon>
        <taxon>Pirellulales</taxon>
        <taxon>Pirellulaceae</taxon>
        <taxon>Novipirellula</taxon>
    </lineage>
</organism>
<keyword evidence="8 14" id="KW-1278">Translocase</keyword>
<dbReference type="CDD" id="cd01132">
    <property type="entry name" value="F1-ATPase_alpha_CD"/>
    <property type="match status" value="1"/>
</dbReference>
<dbReference type="SUPFAM" id="SSF47917">
    <property type="entry name" value="C-terminal domain of alpha and beta subunits of F1 ATP synthase"/>
    <property type="match status" value="1"/>
</dbReference>
<feature type="binding site" evidence="14">
    <location>
        <begin position="174"/>
        <end position="181"/>
    </location>
    <ligand>
        <name>ATP</name>
        <dbReference type="ChEBI" id="CHEBI:30616"/>
    </ligand>
</feature>
<dbReference type="OrthoDB" id="9803053at2"/>
<evidence type="ECO:0000256" key="14">
    <source>
        <dbReference type="HAMAP-Rule" id="MF_01346"/>
    </source>
</evidence>
<dbReference type="GO" id="GO:0005886">
    <property type="term" value="C:plasma membrane"/>
    <property type="evidence" value="ECO:0007669"/>
    <property type="project" value="UniProtKB-SubCell"/>
</dbReference>
<dbReference type="Pfam" id="PF02874">
    <property type="entry name" value="ATP-synt_ab_N"/>
    <property type="match status" value="1"/>
</dbReference>
<dbReference type="InterPro" id="IPR038376">
    <property type="entry name" value="ATP_synth_asu_C_sf"/>
</dbReference>
<dbReference type="InterPro" id="IPR000793">
    <property type="entry name" value="ATP_synth_asu_C"/>
</dbReference>
<dbReference type="InterPro" id="IPR017710">
    <property type="entry name" value="Alt_ATP_synth_F1_asu"/>
</dbReference>
<evidence type="ECO:0000256" key="10">
    <source>
        <dbReference type="ARBA" id="ARBA00023136"/>
    </source>
</evidence>
<dbReference type="SUPFAM" id="SSF50615">
    <property type="entry name" value="N-terminal domain of alpha and beta subunits of F1 ATP synthase"/>
    <property type="match status" value="1"/>
</dbReference>
<dbReference type="InterPro" id="IPR020003">
    <property type="entry name" value="ATPase_a/bsu_AS"/>
</dbReference>
<accession>A0A5C6DNC5</accession>
<evidence type="ECO:0000256" key="4">
    <source>
        <dbReference type="ARBA" id="ARBA00022448"/>
    </source>
</evidence>
<comment type="function">
    <text evidence="1 14">Produces ATP from ADP in the presence of a proton gradient across the membrane. The alpha chain is a regulatory subunit.</text>
</comment>
<evidence type="ECO:0000259" key="17">
    <source>
        <dbReference type="Pfam" id="PF02874"/>
    </source>
</evidence>
<reference evidence="18 19" key="1">
    <citation type="submission" date="2019-02" db="EMBL/GenBank/DDBJ databases">
        <title>Deep-cultivation of Planctomycetes and their phenomic and genomic characterization uncovers novel biology.</title>
        <authorList>
            <person name="Wiegand S."/>
            <person name="Jogler M."/>
            <person name="Boedeker C."/>
            <person name="Pinto D."/>
            <person name="Vollmers J."/>
            <person name="Rivas-Marin E."/>
            <person name="Kohn T."/>
            <person name="Peeters S.H."/>
            <person name="Heuer A."/>
            <person name="Rast P."/>
            <person name="Oberbeckmann S."/>
            <person name="Bunk B."/>
            <person name="Jeske O."/>
            <person name="Meyerdierks A."/>
            <person name="Storesund J.E."/>
            <person name="Kallscheuer N."/>
            <person name="Luecker S."/>
            <person name="Lage O.M."/>
            <person name="Pohl T."/>
            <person name="Merkel B.J."/>
            <person name="Hornburger P."/>
            <person name="Mueller R.-W."/>
            <person name="Bruemmer F."/>
            <person name="Labrenz M."/>
            <person name="Spormann A.M."/>
            <person name="Op Den Camp H."/>
            <person name="Overmann J."/>
            <person name="Amann R."/>
            <person name="Jetten M.S.M."/>
            <person name="Mascher T."/>
            <person name="Medema M.H."/>
            <person name="Devos D.P."/>
            <person name="Kaster A.-K."/>
            <person name="Ovreas L."/>
            <person name="Rohde M."/>
            <person name="Galperin M.Y."/>
            <person name="Jogler C."/>
        </authorList>
    </citation>
    <scope>NUCLEOTIDE SEQUENCE [LARGE SCALE GENOMIC DNA]</scope>
    <source>
        <strain evidence="18 19">Poly41</strain>
    </source>
</reference>
<dbReference type="InterPro" id="IPR004100">
    <property type="entry name" value="ATPase_F1/V1/A1_a/bsu_N"/>
</dbReference>
<dbReference type="InterPro" id="IPR023366">
    <property type="entry name" value="ATP_synth_asu-like_sf"/>
</dbReference>
<dbReference type="AlphaFoldDB" id="A0A5C6DNC5"/>
<keyword evidence="6 14" id="KW-0375">Hydrogen ion transport</keyword>
<dbReference type="SUPFAM" id="SSF52540">
    <property type="entry name" value="P-loop containing nucleoside triphosphate hydrolases"/>
    <property type="match status" value="1"/>
</dbReference>
<proteinExistence type="inferred from homology"/>
<evidence type="ECO:0000313" key="18">
    <source>
        <dbReference type="EMBL" id="TWU38350.1"/>
    </source>
</evidence>
<dbReference type="Gene3D" id="3.40.50.300">
    <property type="entry name" value="P-loop containing nucleotide triphosphate hydrolases"/>
    <property type="match status" value="1"/>
</dbReference>
<feature type="domain" description="ATP synthase alpha subunit C-terminal" evidence="16">
    <location>
        <begin position="376"/>
        <end position="490"/>
    </location>
</feature>
<dbReference type="GO" id="GO:0043531">
    <property type="term" value="F:ADP binding"/>
    <property type="evidence" value="ECO:0007669"/>
    <property type="project" value="TreeGrafter"/>
</dbReference>
<evidence type="ECO:0000256" key="7">
    <source>
        <dbReference type="ARBA" id="ARBA00022840"/>
    </source>
</evidence>
<dbReference type="InterPro" id="IPR005294">
    <property type="entry name" value="ATP_synth_F1_asu"/>
</dbReference>
<dbReference type="HAMAP" id="MF_01346">
    <property type="entry name" value="ATP_synth_alpha_bact"/>
    <property type="match status" value="1"/>
</dbReference>
<comment type="similarity">
    <text evidence="3 14">Belongs to the ATPase alpha/beta chains family.</text>
</comment>
<evidence type="ECO:0000259" key="16">
    <source>
        <dbReference type="Pfam" id="PF00306"/>
    </source>
</evidence>
<dbReference type="EMBL" id="SJPV01000004">
    <property type="protein sequence ID" value="TWU38350.1"/>
    <property type="molecule type" value="Genomic_DNA"/>
</dbReference>
<keyword evidence="7 14" id="KW-0067">ATP-binding</keyword>
<keyword evidence="12 14" id="KW-0066">ATP synthesis</keyword>
<dbReference type="NCBIfam" id="TIGR03324">
    <property type="entry name" value="alt_F1F0_F1_al"/>
    <property type="match status" value="1"/>
</dbReference>
<dbReference type="PROSITE" id="PS00152">
    <property type="entry name" value="ATPASE_ALPHA_BETA"/>
    <property type="match status" value="1"/>
</dbReference>
<dbReference type="InterPro" id="IPR036121">
    <property type="entry name" value="ATPase_F1/V1/A1_a/bsu_N_sf"/>
</dbReference>
<evidence type="ECO:0000256" key="12">
    <source>
        <dbReference type="ARBA" id="ARBA00023310"/>
    </source>
</evidence>
<name>A0A5C6DNC5_9BACT</name>
<evidence type="ECO:0000256" key="8">
    <source>
        <dbReference type="ARBA" id="ARBA00022967"/>
    </source>
</evidence>
<dbReference type="GO" id="GO:0046933">
    <property type="term" value="F:proton-transporting ATP synthase activity, rotational mechanism"/>
    <property type="evidence" value="ECO:0007669"/>
    <property type="project" value="UniProtKB-UniRule"/>
</dbReference>
<protein>
    <recommendedName>
        <fullName evidence="14">ATP synthase subunit alpha</fullName>
        <ecNumber evidence="14">7.1.2.2</ecNumber>
    </recommendedName>
    <alternativeName>
        <fullName evidence="14">ATP synthase F1 sector subunit alpha</fullName>
    </alternativeName>
    <alternativeName>
        <fullName evidence="14">F-ATPase subunit alpha</fullName>
    </alternativeName>
</protein>
<dbReference type="CDD" id="cd18113">
    <property type="entry name" value="ATP-synt_F1_alpha_C"/>
    <property type="match status" value="1"/>
</dbReference>
<dbReference type="NCBIfam" id="TIGR00962">
    <property type="entry name" value="atpA"/>
    <property type="match status" value="1"/>
</dbReference>
<dbReference type="EC" id="7.1.2.2" evidence="14"/>
<evidence type="ECO:0000256" key="1">
    <source>
        <dbReference type="ARBA" id="ARBA00003784"/>
    </source>
</evidence>
<dbReference type="Pfam" id="PF00006">
    <property type="entry name" value="ATP-synt_ab"/>
    <property type="match status" value="1"/>
</dbReference>
<dbReference type="Pfam" id="PF00306">
    <property type="entry name" value="ATP-synt_ab_C"/>
    <property type="match status" value="1"/>
</dbReference>
<feature type="domain" description="ATPase F1/V1/A1 complex alpha/beta subunit nucleotide-binding" evidence="15">
    <location>
        <begin position="154"/>
        <end position="369"/>
    </location>
</feature>
<sequence>MSELSYQDAIDDTSLKLHRVIDQHTATLKVRETGTVSDVERGIARVHGLPHVQADEMLRFAGNLRGYAFNLDRDEVGCVLLDDSERLQAGTRVERTHSVLDTPVGDGLLGRIIDPIGRPLDSGRSLDALERLPCERDAPPIIQRAPVTVPLQTGLKVIDALIPIGRGQRQLILGDRQTGKTAIAVDAIVNQRCRDVICIYCSIGQRSTNVARVIDNLRRHDALQNTVVVIGANDAPPGVQFVAPYAATTIGENFMEQGRDVLIVYDDLTAHARAYRHVSLLLRRPPGREAFPGDIFYVHSRLLERATHLRTDAGGGSLTALPIIETEAQNVSAYIPTNLISITDGQVYLSPNLFRKGILPAVDVGRSVSRVGGKTQLPAYRAVAGDLRLTYSQFEELEKFARFSSQLDEDTRKTLERGKRIREILKQPQFQPLEVPEQIASLLAVTSGRFDEVDPIEIRRAELEVQDVMKKDFPELGARILEGGKLSEDDVVILTEGR</sequence>
<keyword evidence="5 14" id="KW-0547">Nucleotide-binding</keyword>
<dbReference type="Gene3D" id="2.40.30.20">
    <property type="match status" value="1"/>
</dbReference>
<keyword evidence="10 14" id="KW-0472">Membrane</keyword>
<evidence type="ECO:0000256" key="9">
    <source>
        <dbReference type="ARBA" id="ARBA00023065"/>
    </source>
</evidence>
<dbReference type="Proteomes" id="UP000319143">
    <property type="component" value="Unassembled WGS sequence"/>
</dbReference>
<dbReference type="InterPro" id="IPR000194">
    <property type="entry name" value="ATPase_F1/V1/A1_a/bsu_nucl-bd"/>
</dbReference>
<feature type="domain" description="ATPase F1/V1/A1 complex alpha/beta subunit N-terminal" evidence="17">
    <location>
        <begin position="30"/>
        <end position="96"/>
    </location>
</feature>
<evidence type="ECO:0000256" key="13">
    <source>
        <dbReference type="ARBA" id="ARBA00026013"/>
    </source>
</evidence>
<dbReference type="PANTHER" id="PTHR48082">
    <property type="entry name" value="ATP SYNTHASE SUBUNIT ALPHA, MITOCHONDRIAL"/>
    <property type="match status" value="1"/>
</dbReference>
<comment type="subunit">
    <text evidence="13">F-type ATPases have 2 components, CF(1) - the catalytic core - and CF(0) - the membrane proton channel. CF(1) has five subunits: alpha(3), beta(3), gamma(1), delta(1), epsilon(1). CF(0) has four main subunits: a(1), b(1), b'(1) and c(9-12).</text>
</comment>
<evidence type="ECO:0000256" key="3">
    <source>
        <dbReference type="ARBA" id="ARBA00008936"/>
    </source>
</evidence>
<evidence type="ECO:0000313" key="19">
    <source>
        <dbReference type="Proteomes" id="UP000319143"/>
    </source>
</evidence>
<comment type="caution">
    <text evidence="18">The sequence shown here is derived from an EMBL/GenBank/DDBJ whole genome shotgun (WGS) entry which is preliminary data.</text>
</comment>